<name>A0AAQ3N6P2_VIGMU</name>
<organism evidence="1 2">
    <name type="scientific">Vigna mungo</name>
    <name type="common">Black gram</name>
    <name type="synonym">Phaseolus mungo</name>
    <dbReference type="NCBI Taxonomy" id="3915"/>
    <lineage>
        <taxon>Eukaryota</taxon>
        <taxon>Viridiplantae</taxon>
        <taxon>Streptophyta</taxon>
        <taxon>Embryophyta</taxon>
        <taxon>Tracheophyta</taxon>
        <taxon>Spermatophyta</taxon>
        <taxon>Magnoliopsida</taxon>
        <taxon>eudicotyledons</taxon>
        <taxon>Gunneridae</taxon>
        <taxon>Pentapetalae</taxon>
        <taxon>rosids</taxon>
        <taxon>fabids</taxon>
        <taxon>Fabales</taxon>
        <taxon>Fabaceae</taxon>
        <taxon>Papilionoideae</taxon>
        <taxon>50 kb inversion clade</taxon>
        <taxon>NPAAA clade</taxon>
        <taxon>indigoferoid/millettioid clade</taxon>
        <taxon>Phaseoleae</taxon>
        <taxon>Vigna</taxon>
    </lineage>
</organism>
<dbReference type="AlphaFoldDB" id="A0AAQ3N6P2"/>
<keyword evidence="2" id="KW-1185">Reference proteome</keyword>
<sequence length="108" mass="12329">MFSANPTLPHLKYRSISEPIIKTSGCIMFRIIYPCTNFPSSSRADCEQTIIKLHKVVKVGFTPSLYILFKRRMHDMLSPLKPYPLIKEFQATTVFLGICSKTSRASSR</sequence>
<gene>
    <name evidence="1" type="ORF">V8G54_024870</name>
</gene>
<dbReference type="Proteomes" id="UP001374535">
    <property type="component" value="Chromosome 7"/>
</dbReference>
<proteinExistence type="predicted"/>
<accession>A0AAQ3N6P2</accession>
<protein>
    <submittedName>
        <fullName evidence="1">Uncharacterized protein</fullName>
    </submittedName>
</protein>
<evidence type="ECO:0000313" key="2">
    <source>
        <dbReference type="Proteomes" id="UP001374535"/>
    </source>
</evidence>
<evidence type="ECO:0000313" key="1">
    <source>
        <dbReference type="EMBL" id="WVZ04064.1"/>
    </source>
</evidence>
<reference evidence="1 2" key="1">
    <citation type="journal article" date="2023" name="Life. Sci Alliance">
        <title>Evolutionary insights into 3D genome organization and epigenetic landscape of Vigna mungo.</title>
        <authorList>
            <person name="Junaid A."/>
            <person name="Singh B."/>
            <person name="Bhatia S."/>
        </authorList>
    </citation>
    <scope>NUCLEOTIDE SEQUENCE [LARGE SCALE GENOMIC DNA]</scope>
    <source>
        <strain evidence="1">Urdbean</strain>
    </source>
</reference>
<dbReference type="EMBL" id="CP144694">
    <property type="protein sequence ID" value="WVZ04064.1"/>
    <property type="molecule type" value="Genomic_DNA"/>
</dbReference>